<keyword evidence="3" id="KW-0479">Metal-binding</keyword>
<evidence type="ECO:0000256" key="8">
    <source>
        <dbReference type="SAM" id="SignalP"/>
    </source>
</evidence>
<feature type="transmembrane region" description="Helical" evidence="7">
    <location>
        <begin position="82"/>
        <end position="100"/>
    </location>
</feature>
<evidence type="ECO:0000256" key="1">
    <source>
        <dbReference type="ARBA" id="ARBA00001947"/>
    </source>
</evidence>
<evidence type="ECO:0000259" key="10">
    <source>
        <dbReference type="Pfam" id="PF16491"/>
    </source>
</evidence>
<gene>
    <name evidence="11" type="ORF">PRZ03_11130</name>
</gene>
<evidence type="ECO:0000313" key="11">
    <source>
        <dbReference type="EMBL" id="MDC8772123.1"/>
    </source>
</evidence>
<dbReference type="Pfam" id="PF01435">
    <property type="entry name" value="Peptidase_M48"/>
    <property type="match status" value="1"/>
</dbReference>
<dbReference type="InterPro" id="IPR027057">
    <property type="entry name" value="CAXX_Prtase_1"/>
</dbReference>
<feature type="domain" description="Peptidase M48" evidence="9">
    <location>
        <begin position="230"/>
        <end position="433"/>
    </location>
</feature>
<dbReference type="Gene3D" id="3.30.2010.10">
    <property type="entry name" value="Metalloproteases ('zincins'), catalytic domain"/>
    <property type="match status" value="1"/>
</dbReference>
<evidence type="ECO:0000259" key="9">
    <source>
        <dbReference type="Pfam" id="PF01435"/>
    </source>
</evidence>
<accession>A0ABT5KDW8</accession>
<reference evidence="11 12" key="1">
    <citation type="submission" date="2022-10" db="EMBL/GenBank/DDBJ databases">
        <title>Paucibacter sp. hw1 Genome sequencing.</title>
        <authorList>
            <person name="Park S."/>
        </authorList>
    </citation>
    <scope>NUCLEOTIDE SEQUENCE [LARGE SCALE GENOMIC DNA]</scope>
    <source>
        <strain evidence="12">hw1</strain>
    </source>
</reference>
<evidence type="ECO:0000256" key="7">
    <source>
        <dbReference type="SAM" id="Phobius"/>
    </source>
</evidence>
<dbReference type="CDD" id="cd07343">
    <property type="entry name" value="M48A_Zmpste24p_like"/>
    <property type="match status" value="1"/>
</dbReference>
<keyword evidence="8" id="KW-0732">Signal</keyword>
<evidence type="ECO:0000256" key="2">
    <source>
        <dbReference type="ARBA" id="ARBA00022670"/>
    </source>
</evidence>
<feature type="transmembrane region" description="Helical" evidence="7">
    <location>
        <begin position="312"/>
        <end position="330"/>
    </location>
</feature>
<evidence type="ECO:0000256" key="4">
    <source>
        <dbReference type="ARBA" id="ARBA00022801"/>
    </source>
</evidence>
<feature type="signal peptide" evidence="8">
    <location>
        <begin position="1"/>
        <end position="27"/>
    </location>
</feature>
<feature type="transmembrane region" description="Helical" evidence="7">
    <location>
        <begin position="167"/>
        <end position="189"/>
    </location>
</feature>
<evidence type="ECO:0000256" key="6">
    <source>
        <dbReference type="ARBA" id="ARBA00023049"/>
    </source>
</evidence>
<organism evidence="11 12">
    <name type="scientific">Roseateles albus</name>
    <dbReference type="NCBI Taxonomy" id="2987525"/>
    <lineage>
        <taxon>Bacteria</taxon>
        <taxon>Pseudomonadati</taxon>
        <taxon>Pseudomonadota</taxon>
        <taxon>Betaproteobacteria</taxon>
        <taxon>Burkholderiales</taxon>
        <taxon>Sphaerotilaceae</taxon>
        <taxon>Roseateles</taxon>
    </lineage>
</organism>
<protein>
    <submittedName>
        <fullName evidence="11">M48 family metallopeptidase</fullName>
    </submittedName>
</protein>
<dbReference type="PANTHER" id="PTHR10120">
    <property type="entry name" value="CAAX PRENYL PROTEASE 1"/>
    <property type="match status" value="1"/>
</dbReference>
<keyword evidence="7" id="KW-0812">Transmembrane</keyword>
<keyword evidence="5" id="KW-0862">Zinc</keyword>
<evidence type="ECO:0000313" key="12">
    <source>
        <dbReference type="Proteomes" id="UP001221189"/>
    </source>
</evidence>
<keyword evidence="6" id="KW-0482">Metalloprotease</keyword>
<feature type="domain" description="CAAX prenyl protease 1 N-terminal" evidence="10">
    <location>
        <begin position="59"/>
        <end position="225"/>
    </location>
</feature>
<keyword evidence="2" id="KW-0645">Protease</keyword>
<evidence type="ECO:0000256" key="3">
    <source>
        <dbReference type="ARBA" id="ARBA00022723"/>
    </source>
</evidence>
<comment type="caution">
    <text evidence="11">The sequence shown here is derived from an EMBL/GenBank/DDBJ whole genome shotgun (WGS) entry which is preliminary data.</text>
</comment>
<keyword evidence="4" id="KW-0378">Hydrolase</keyword>
<dbReference type="RefSeq" id="WP_273600364.1">
    <property type="nucleotide sequence ID" value="NZ_JAQQXT010000006.1"/>
</dbReference>
<dbReference type="Pfam" id="PF16491">
    <property type="entry name" value="Peptidase_M48_N"/>
    <property type="match status" value="1"/>
</dbReference>
<feature type="chain" id="PRO_5045292741" evidence="8">
    <location>
        <begin position="28"/>
        <end position="441"/>
    </location>
</feature>
<sequence>MKSCLHRLGCFALLSLTLWAYTGLVHAAPDAAKSTPVFSIKQVEPGWQHSLPREAEAATQAYLDRLPPETVARSNAYFEGGYWLQLWNFLLGLVVAGLMLRGRASARVRDWAHRVGRKAFARDAIYGAVYMLAVWGLTLPLTIYQSFVREHAYGMATQTLGPWFGEQLIGLAVSMLLGGVVIATLYAVIRRAGERWWLWGTLTATGLLALMLLLGPVLIEPLFNTYKPVENGAIRTAVLTMAHANSVPADNIYEFDASRQTTRVSANVAGLFGSAAVRLNDNLLRRSSEAEIRAVMGHELGHYVLNHVLKSLAEITLLLLAGFLFTQWAMNKVLARHGGRWGLGGVSDVASLPLLVALLSVFMFLGTPLINSMSRSAEMEADYFGLNLAREPHGMSEVLLKLAEYRKPDPGPLEEIIFFDHPSARTRILAAMRWREAMGTP</sequence>
<feature type="transmembrane region" description="Helical" evidence="7">
    <location>
        <begin position="124"/>
        <end position="147"/>
    </location>
</feature>
<name>A0ABT5KDW8_9BURK</name>
<keyword evidence="7" id="KW-0472">Membrane</keyword>
<feature type="transmembrane region" description="Helical" evidence="7">
    <location>
        <begin position="196"/>
        <end position="219"/>
    </location>
</feature>
<proteinExistence type="predicted"/>
<evidence type="ECO:0000256" key="5">
    <source>
        <dbReference type="ARBA" id="ARBA00022833"/>
    </source>
</evidence>
<dbReference type="EMBL" id="JAQQXT010000006">
    <property type="protein sequence ID" value="MDC8772123.1"/>
    <property type="molecule type" value="Genomic_DNA"/>
</dbReference>
<feature type="transmembrane region" description="Helical" evidence="7">
    <location>
        <begin position="350"/>
        <end position="370"/>
    </location>
</feature>
<dbReference type="InterPro" id="IPR032456">
    <property type="entry name" value="Peptidase_M48_N"/>
</dbReference>
<dbReference type="InterPro" id="IPR001915">
    <property type="entry name" value="Peptidase_M48"/>
</dbReference>
<comment type="cofactor">
    <cofactor evidence="1">
        <name>Zn(2+)</name>
        <dbReference type="ChEBI" id="CHEBI:29105"/>
    </cofactor>
</comment>
<keyword evidence="7" id="KW-1133">Transmembrane helix</keyword>
<dbReference type="Proteomes" id="UP001221189">
    <property type="component" value="Unassembled WGS sequence"/>
</dbReference>
<keyword evidence="12" id="KW-1185">Reference proteome</keyword>